<evidence type="ECO:0000313" key="3">
    <source>
        <dbReference type="EMBL" id="TQM73885.1"/>
    </source>
</evidence>
<dbReference type="EMBL" id="VFPQ01000001">
    <property type="protein sequence ID" value="TQM73885.1"/>
    <property type="molecule type" value="Genomic_DNA"/>
</dbReference>
<gene>
    <name evidence="3" type="ORF">FHX40_0543</name>
</gene>
<sequence length="321" mass="33800">MRVLVTGGAGFIGSNLVDRLLAEGHEVAVVDDLSSGDRENLAEAAGHAGFALHEMSVTDPELAGVVERFRPEVICHLAAQISVRRSVAEPVHDARVNVEGTVNLLEAARRAGTRKVVFASSVAVYGRPKVLPVPDGADTDPRSPYAAAKLSGEMYLATFSALYGLEYTTLVLSNVYGPRQSPEGEAGVVAIFTDALLSGKPTVVYGDGTQTRDYIYVDDVVDGFVRACGDRGNGRRFNLGTGVQTTDRELHSLVAAAAGAPDEPGYAPPRLGDLPAMAVDPAPAYEGLGWQPRTELAVGLKATVEWARRRRGETGGTSGAA</sequence>
<evidence type="ECO:0000259" key="2">
    <source>
        <dbReference type="Pfam" id="PF01370"/>
    </source>
</evidence>
<proteinExistence type="inferred from homology"/>
<feature type="domain" description="NAD-dependent epimerase/dehydratase" evidence="2">
    <location>
        <begin position="3"/>
        <end position="240"/>
    </location>
</feature>
<accession>A0A543ITI0</accession>
<dbReference type="OrthoDB" id="3505012at2"/>
<dbReference type="Gene3D" id="3.40.50.720">
    <property type="entry name" value="NAD(P)-binding Rossmann-like Domain"/>
    <property type="match status" value="1"/>
</dbReference>
<comment type="caution">
    <text evidence="3">The sequence shown here is derived from an EMBL/GenBank/DDBJ whole genome shotgun (WGS) entry which is preliminary data.</text>
</comment>
<keyword evidence="4" id="KW-1185">Reference proteome</keyword>
<organism evidence="3 4">
    <name type="scientific">Thermopolyspora flexuosa</name>
    <dbReference type="NCBI Taxonomy" id="103836"/>
    <lineage>
        <taxon>Bacteria</taxon>
        <taxon>Bacillati</taxon>
        <taxon>Actinomycetota</taxon>
        <taxon>Actinomycetes</taxon>
        <taxon>Streptosporangiales</taxon>
        <taxon>Streptosporangiaceae</taxon>
        <taxon>Thermopolyspora</taxon>
    </lineage>
</organism>
<comment type="similarity">
    <text evidence="1">Belongs to the NAD(P)-dependent epimerase/dehydratase family.</text>
</comment>
<dbReference type="InterPro" id="IPR001509">
    <property type="entry name" value="Epimerase_deHydtase"/>
</dbReference>
<name>A0A543ITI0_9ACTN</name>
<dbReference type="SUPFAM" id="SSF51735">
    <property type="entry name" value="NAD(P)-binding Rossmann-fold domains"/>
    <property type="match status" value="1"/>
</dbReference>
<evidence type="ECO:0000313" key="4">
    <source>
        <dbReference type="Proteomes" id="UP000319213"/>
    </source>
</evidence>
<dbReference type="Pfam" id="PF01370">
    <property type="entry name" value="Epimerase"/>
    <property type="match status" value="1"/>
</dbReference>
<dbReference type="RefSeq" id="WP_142258136.1">
    <property type="nucleotide sequence ID" value="NZ_BMPV01000012.1"/>
</dbReference>
<evidence type="ECO:0000256" key="1">
    <source>
        <dbReference type="ARBA" id="ARBA00007637"/>
    </source>
</evidence>
<dbReference type="AlphaFoldDB" id="A0A543ITI0"/>
<dbReference type="Proteomes" id="UP000319213">
    <property type="component" value="Unassembled WGS sequence"/>
</dbReference>
<dbReference type="PANTHER" id="PTHR43000">
    <property type="entry name" value="DTDP-D-GLUCOSE 4,6-DEHYDRATASE-RELATED"/>
    <property type="match status" value="1"/>
</dbReference>
<dbReference type="InterPro" id="IPR036291">
    <property type="entry name" value="NAD(P)-bd_dom_sf"/>
</dbReference>
<protein>
    <submittedName>
        <fullName evidence="3">UDP-glucose 4-epimerase</fullName>
    </submittedName>
</protein>
<reference evidence="3 4" key="1">
    <citation type="submission" date="2019-06" db="EMBL/GenBank/DDBJ databases">
        <title>Sequencing the genomes of 1000 actinobacteria strains.</title>
        <authorList>
            <person name="Klenk H.-P."/>
        </authorList>
    </citation>
    <scope>NUCLEOTIDE SEQUENCE [LARGE SCALE GENOMIC DNA]</scope>
    <source>
        <strain evidence="3 4">DSM 43186</strain>
    </source>
</reference>